<accession>A0A9P3GA28</accession>
<dbReference type="AlphaFoldDB" id="A0A9P3GA28"/>
<comment type="caution">
    <text evidence="1">The sequence shown here is derived from an EMBL/GenBank/DDBJ whole genome shotgun (WGS) entry which is preliminary data.</text>
</comment>
<dbReference type="EMBL" id="BPQB01000019">
    <property type="protein sequence ID" value="GJE90991.1"/>
    <property type="molecule type" value="Genomic_DNA"/>
</dbReference>
<organism evidence="1 2">
    <name type="scientific">Phanerochaete sordida</name>
    <dbReference type="NCBI Taxonomy" id="48140"/>
    <lineage>
        <taxon>Eukaryota</taxon>
        <taxon>Fungi</taxon>
        <taxon>Dikarya</taxon>
        <taxon>Basidiomycota</taxon>
        <taxon>Agaricomycotina</taxon>
        <taxon>Agaricomycetes</taxon>
        <taxon>Polyporales</taxon>
        <taxon>Phanerochaetaceae</taxon>
        <taxon>Phanerochaete</taxon>
    </lineage>
</organism>
<keyword evidence="2" id="KW-1185">Reference proteome</keyword>
<dbReference type="Proteomes" id="UP000703269">
    <property type="component" value="Unassembled WGS sequence"/>
</dbReference>
<reference evidence="1 2" key="1">
    <citation type="submission" date="2021-08" db="EMBL/GenBank/DDBJ databases">
        <title>Draft Genome Sequence of Phanerochaete sordida strain YK-624.</title>
        <authorList>
            <person name="Mori T."/>
            <person name="Dohra H."/>
            <person name="Suzuki T."/>
            <person name="Kawagishi H."/>
            <person name="Hirai H."/>
        </authorList>
    </citation>
    <scope>NUCLEOTIDE SEQUENCE [LARGE SCALE GENOMIC DNA]</scope>
    <source>
        <strain evidence="1 2">YK-624</strain>
    </source>
</reference>
<gene>
    <name evidence="1" type="ORF">PsYK624_071380</name>
</gene>
<name>A0A9P3GA28_9APHY</name>
<protein>
    <submittedName>
        <fullName evidence="1">Uncharacterized protein</fullName>
    </submittedName>
</protein>
<evidence type="ECO:0000313" key="1">
    <source>
        <dbReference type="EMBL" id="GJE90991.1"/>
    </source>
</evidence>
<evidence type="ECO:0000313" key="2">
    <source>
        <dbReference type="Proteomes" id="UP000703269"/>
    </source>
</evidence>
<proteinExistence type="predicted"/>
<sequence>MIGPVRPKLARDIAERKFSEFFRVWSAPTHETLAIVEEHWTKGVLRNEITKLRASLSDLTDEARTNYLLQRAATLEQWRNLIPSLQELHKQWTGSRLEGEEDVESASRPA</sequence>